<dbReference type="SUPFAM" id="SSF52540">
    <property type="entry name" value="P-loop containing nucleoside triphosphate hydrolases"/>
    <property type="match status" value="1"/>
</dbReference>
<dbReference type="InterPro" id="IPR039421">
    <property type="entry name" value="Type_1_exporter"/>
</dbReference>
<evidence type="ECO:0000259" key="6">
    <source>
        <dbReference type="PROSITE" id="PS50929"/>
    </source>
</evidence>
<dbReference type="GO" id="GO:0005886">
    <property type="term" value="C:plasma membrane"/>
    <property type="evidence" value="ECO:0007669"/>
    <property type="project" value="UniProtKB-SubCell"/>
</dbReference>
<keyword evidence="2 5" id="KW-0812">Transmembrane</keyword>
<evidence type="ECO:0000256" key="2">
    <source>
        <dbReference type="ARBA" id="ARBA00022692"/>
    </source>
</evidence>
<dbReference type="InterPro" id="IPR027417">
    <property type="entry name" value="P-loop_NTPase"/>
</dbReference>
<name>A0A9D1NUN6_9FIRM</name>
<dbReference type="SUPFAM" id="SSF90123">
    <property type="entry name" value="ABC transporter transmembrane region"/>
    <property type="match status" value="1"/>
</dbReference>
<dbReference type="GO" id="GO:0016887">
    <property type="term" value="F:ATP hydrolysis activity"/>
    <property type="evidence" value="ECO:0007669"/>
    <property type="project" value="InterPro"/>
</dbReference>
<reference evidence="7" key="1">
    <citation type="submission" date="2020-10" db="EMBL/GenBank/DDBJ databases">
        <authorList>
            <person name="Gilroy R."/>
        </authorList>
    </citation>
    <scope>NUCLEOTIDE SEQUENCE</scope>
    <source>
        <strain evidence="7">ChiBcec2-4451</strain>
    </source>
</reference>
<organism evidence="7 8">
    <name type="scientific">Candidatus Pullilachnospira stercoravium</name>
    <dbReference type="NCBI Taxonomy" id="2840913"/>
    <lineage>
        <taxon>Bacteria</taxon>
        <taxon>Bacillati</taxon>
        <taxon>Bacillota</taxon>
        <taxon>Clostridia</taxon>
        <taxon>Lachnospirales</taxon>
        <taxon>Lachnospiraceae</taxon>
        <taxon>Lachnospiraceae incertae sedis</taxon>
        <taxon>Candidatus Pullilachnospira</taxon>
    </lineage>
</organism>
<dbReference type="GO" id="GO:0005524">
    <property type="term" value="F:ATP binding"/>
    <property type="evidence" value="ECO:0007669"/>
    <property type="project" value="UniProtKB-KW"/>
</dbReference>
<keyword evidence="7" id="KW-0547">Nucleotide-binding</keyword>
<protein>
    <submittedName>
        <fullName evidence="7">ABC transporter ATP-binding protein</fullName>
    </submittedName>
</protein>
<dbReference type="Gene3D" id="3.40.50.300">
    <property type="entry name" value="P-loop containing nucleotide triphosphate hydrolases"/>
    <property type="match status" value="1"/>
</dbReference>
<dbReference type="Pfam" id="PF00664">
    <property type="entry name" value="ABC_membrane"/>
    <property type="match status" value="1"/>
</dbReference>
<evidence type="ECO:0000313" key="7">
    <source>
        <dbReference type="EMBL" id="HIV13155.1"/>
    </source>
</evidence>
<feature type="non-terminal residue" evidence="7">
    <location>
        <position position="496"/>
    </location>
</feature>
<dbReference type="AlphaFoldDB" id="A0A9D1NUN6"/>
<sequence length="496" mass="55100">MRKWKKRWKKLGDIARFLKGNTHFLVLALLAGMLNTAFNALTPQIIRYTVDHLTGQAATEGWGRDGRFLAVAAAAVVASAVAAGIFTYVSSICLAKGSEGFLKSMRDQLYRHIQKLPYTWHVAHKTGDIIQRCTNDVEIIRNFVCNQLMDVIRIVFLMVLYLTIMFRMNAGLSCVVLLFTPVIIAYSAFFYSRISRRFLDADEAEGELTAKVQENLTGVRVVRAFGRESYEIDRFDEKNETFAGLWIKVGRLMSVYWGAGDFLTGIQIMTVLILGTVLTVQGEMTLGGMMAFVSYNASLSWPIRSLGRVLSNMSKAGVSIDRVTYILDAEEEHGRPDDVCPPMDRDIRFDHVRFSYEQADAEVLEDVSFTIPAGSTFAVLGSTGSGKSTLVHLLDRLYELPEGCGVITIGGVDIRHIDPDYLRKNIGMVLQEPFLFSRSVGENIAIASDEEDSREIRSAASIACVDDAIRQFKDGYGTMVGERGVTLSGGQKQRVA</sequence>
<evidence type="ECO:0000256" key="3">
    <source>
        <dbReference type="ARBA" id="ARBA00022989"/>
    </source>
</evidence>
<feature type="transmembrane region" description="Helical" evidence="5">
    <location>
        <begin position="255"/>
        <end position="278"/>
    </location>
</feature>
<dbReference type="InterPro" id="IPR003439">
    <property type="entry name" value="ABC_transporter-like_ATP-bd"/>
</dbReference>
<comment type="caution">
    <text evidence="7">The sequence shown here is derived from an EMBL/GenBank/DDBJ whole genome shotgun (WGS) entry which is preliminary data.</text>
</comment>
<dbReference type="Proteomes" id="UP000886723">
    <property type="component" value="Unassembled WGS sequence"/>
</dbReference>
<evidence type="ECO:0000313" key="8">
    <source>
        <dbReference type="Proteomes" id="UP000886723"/>
    </source>
</evidence>
<reference evidence="7" key="2">
    <citation type="journal article" date="2021" name="PeerJ">
        <title>Extensive microbial diversity within the chicken gut microbiome revealed by metagenomics and culture.</title>
        <authorList>
            <person name="Gilroy R."/>
            <person name="Ravi A."/>
            <person name="Getino M."/>
            <person name="Pursley I."/>
            <person name="Horton D.L."/>
            <person name="Alikhan N.F."/>
            <person name="Baker D."/>
            <person name="Gharbi K."/>
            <person name="Hall N."/>
            <person name="Watson M."/>
            <person name="Adriaenssens E.M."/>
            <person name="Foster-Nyarko E."/>
            <person name="Jarju S."/>
            <person name="Secka A."/>
            <person name="Antonio M."/>
            <person name="Oren A."/>
            <person name="Chaudhuri R.R."/>
            <person name="La Ragione R."/>
            <person name="Hildebrand F."/>
            <person name="Pallen M.J."/>
        </authorList>
    </citation>
    <scope>NUCLEOTIDE SEQUENCE</scope>
    <source>
        <strain evidence="7">ChiBcec2-4451</strain>
    </source>
</reference>
<dbReference type="PROSITE" id="PS50929">
    <property type="entry name" value="ABC_TM1F"/>
    <property type="match status" value="1"/>
</dbReference>
<keyword evidence="3 5" id="KW-1133">Transmembrane helix</keyword>
<dbReference type="Pfam" id="PF00005">
    <property type="entry name" value="ABC_tran"/>
    <property type="match status" value="1"/>
</dbReference>
<feature type="transmembrane region" description="Helical" evidence="5">
    <location>
        <begin position="68"/>
        <end position="95"/>
    </location>
</feature>
<dbReference type="PANTHER" id="PTHR43394:SF7">
    <property type="entry name" value="ABC TRANSPORTER B FAMILY MEMBER 28"/>
    <property type="match status" value="1"/>
</dbReference>
<evidence type="ECO:0000256" key="5">
    <source>
        <dbReference type="SAM" id="Phobius"/>
    </source>
</evidence>
<dbReference type="PANTHER" id="PTHR43394">
    <property type="entry name" value="ATP-DEPENDENT PERMEASE MDL1, MITOCHONDRIAL"/>
    <property type="match status" value="1"/>
</dbReference>
<gene>
    <name evidence="7" type="ORF">IAA63_08480</name>
</gene>
<dbReference type="InterPro" id="IPR036640">
    <property type="entry name" value="ABC1_TM_sf"/>
</dbReference>
<dbReference type="EMBL" id="DVON01000180">
    <property type="protein sequence ID" value="HIV13155.1"/>
    <property type="molecule type" value="Genomic_DNA"/>
</dbReference>
<dbReference type="Gene3D" id="1.20.1560.10">
    <property type="entry name" value="ABC transporter type 1, transmembrane domain"/>
    <property type="match status" value="1"/>
</dbReference>
<dbReference type="GO" id="GO:0015421">
    <property type="term" value="F:ABC-type oligopeptide transporter activity"/>
    <property type="evidence" value="ECO:0007669"/>
    <property type="project" value="TreeGrafter"/>
</dbReference>
<evidence type="ECO:0000256" key="1">
    <source>
        <dbReference type="ARBA" id="ARBA00004651"/>
    </source>
</evidence>
<dbReference type="InterPro" id="IPR011527">
    <property type="entry name" value="ABC1_TM_dom"/>
</dbReference>
<accession>A0A9D1NUN6</accession>
<proteinExistence type="predicted"/>
<comment type="subcellular location">
    <subcellularLocation>
        <location evidence="1">Cell membrane</location>
        <topology evidence="1">Multi-pass membrane protein</topology>
    </subcellularLocation>
</comment>
<feature type="transmembrane region" description="Helical" evidence="5">
    <location>
        <begin position="170"/>
        <end position="191"/>
    </location>
</feature>
<dbReference type="GO" id="GO:0090374">
    <property type="term" value="P:oligopeptide export from mitochondrion"/>
    <property type="evidence" value="ECO:0007669"/>
    <property type="project" value="TreeGrafter"/>
</dbReference>
<keyword evidence="7" id="KW-0067">ATP-binding</keyword>
<evidence type="ECO:0000256" key="4">
    <source>
        <dbReference type="ARBA" id="ARBA00023136"/>
    </source>
</evidence>
<feature type="transmembrane region" description="Helical" evidence="5">
    <location>
        <begin position="148"/>
        <end position="164"/>
    </location>
</feature>
<dbReference type="CDD" id="cd18542">
    <property type="entry name" value="ABC_6TM_YknU_like"/>
    <property type="match status" value="1"/>
</dbReference>
<feature type="domain" description="ABC transmembrane type-1" evidence="6">
    <location>
        <begin position="26"/>
        <end position="315"/>
    </location>
</feature>
<keyword evidence="4 5" id="KW-0472">Membrane</keyword>